<evidence type="ECO:0000313" key="2">
    <source>
        <dbReference type="Proteomes" id="UP000015106"/>
    </source>
</evidence>
<sequence length="123" mass="13309">MASSPGARLRSSTRTERFLPEYSHGTLLYSTSTAPSLVSRPAMPGRAMAANAGLLSTRSVSFVFVLARSVTTTFTPAVAQSSSSLQRTWKHAPQAQPCLVQGGPVGRNRACVCRYMNRTYRRG</sequence>
<dbReference type="Gramene" id="TuG1812S0000743500.01.T01">
    <property type="protein sequence ID" value="TuG1812S0000743500.01.T01"/>
    <property type="gene ID" value="TuG1812S0000743500.01"/>
</dbReference>
<name>A0A8R7VE41_TRIUA</name>
<keyword evidence="2" id="KW-1185">Reference proteome</keyword>
<proteinExistence type="predicted"/>
<accession>A0A8R7VE41</accession>
<reference evidence="1" key="2">
    <citation type="submission" date="2022-06" db="UniProtKB">
        <authorList>
            <consortium name="EnsemblPlants"/>
        </authorList>
    </citation>
    <scope>IDENTIFICATION</scope>
</reference>
<organism evidence="1 2">
    <name type="scientific">Triticum urartu</name>
    <name type="common">Red wild einkorn</name>
    <name type="synonym">Crithodium urartu</name>
    <dbReference type="NCBI Taxonomy" id="4572"/>
    <lineage>
        <taxon>Eukaryota</taxon>
        <taxon>Viridiplantae</taxon>
        <taxon>Streptophyta</taxon>
        <taxon>Embryophyta</taxon>
        <taxon>Tracheophyta</taxon>
        <taxon>Spermatophyta</taxon>
        <taxon>Magnoliopsida</taxon>
        <taxon>Liliopsida</taxon>
        <taxon>Poales</taxon>
        <taxon>Poaceae</taxon>
        <taxon>BOP clade</taxon>
        <taxon>Pooideae</taxon>
        <taxon>Triticodae</taxon>
        <taxon>Triticeae</taxon>
        <taxon>Triticinae</taxon>
        <taxon>Triticum</taxon>
    </lineage>
</organism>
<dbReference type="Proteomes" id="UP000015106">
    <property type="component" value="Unassembled WGS sequence"/>
</dbReference>
<reference evidence="2" key="1">
    <citation type="journal article" date="2013" name="Nature">
        <title>Draft genome of the wheat A-genome progenitor Triticum urartu.</title>
        <authorList>
            <person name="Ling H.Q."/>
            <person name="Zhao S."/>
            <person name="Liu D."/>
            <person name="Wang J."/>
            <person name="Sun H."/>
            <person name="Zhang C."/>
            <person name="Fan H."/>
            <person name="Li D."/>
            <person name="Dong L."/>
            <person name="Tao Y."/>
            <person name="Gao C."/>
            <person name="Wu H."/>
            <person name="Li Y."/>
            <person name="Cui Y."/>
            <person name="Guo X."/>
            <person name="Zheng S."/>
            <person name="Wang B."/>
            <person name="Yu K."/>
            <person name="Liang Q."/>
            <person name="Yang W."/>
            <person name="Lou X."/>
            <person name="Chen J."/>
            <person name="Feng M."/>
            <person name="Jian J."/>
            <person name="Zhang X."/>
            <person name="Luo G."/>
            <person name="Jiang Y."/>
            <person name="Liu J."/>
            <person name="Wang Z."/>
            <person name="Sha Y."/>
            <person name="Zhang B."/>
            <person name="Wu H."/>
            <person name="Tang D."/>
            <person name="Shen Q."/>
            <person name="Xue P."/>
            <person name="Zou S."/>
            <person name="Wang X."/>
            <person name="Liu X."/>
            <person name="Wang F."/>
            <person name="Yang Y."/>
            <person name="An X."/>
            <person name="Dong Z."/>
            <person name="Zhang K."/>
            <person name="Zhang X."/>
            <person name="Luo M.C."/>
            <person name="Dvorak J."/>
            <person name="Tong Y."/>
            <person name="Wang J."/>
            <person name="Yang H."/>
            <person name="Li Z."/>
            <person name="Wang D."/>
            <person name="Zhang A."/>
            <person name="Wang J."/>
        </authorList>
    </citation>
    <scope>NUCLEOTIDE SEQUENCE</scope>
    <source>
        <strain evidence="2">cv. G1812</strain>
    </source>
</reference>
<dbReference type="AlphaFoldDB" id="A0A8R7VE41"/>
<evidence type="ECO:0000313" key="1">
    <source>
        <dbReference type="EnsemblPlants" id="TuG1812S0000743500.01.T01"/>
    </source>
</evidence>
<protein>
    <submittedName>
        <fullName evidence="1">Uncharacterized protein</fullName>
    </submittedName>
</protein>
<dbReference type="EnsemblPlants" id="TuG1812S0000743500.01.T01">
    <property type="protein sequence ID" value="TuG1812S0000743500.01.T01"/>
    <property type="gene ID" value="TuG1812S0000743500.01"/>
</dbReference>